<feature type="region of interest" description="Disordered" evidence="3">
    <location>
        <begin position="1"/>
        <end position="49"/>
    </location>
</feature>
<feature type="region of interest" description="Disordered" evidence="3">
    <location>
        <begin position="256"/>
        <end position="280"/>
    </location>
</feature>
<dbReference type="SUPFAM" id="SSF53098">
    <property type="entry name" value="Ribonuclease H-like"/>
    <property type="match status" value="1"/>
</dbReference>
<dbReference type="Gramene" id="TraesCS5B02G157000.3">
    <property type="protein sequence ID" value="TraesCS5B02G157000.3"/>
    <property type="gene ID" value="TraesCS5B02G157000"/>
</dbReference>
<reference evidence="5" key="1">
    <citation type="submission" date="2018-08" db="EMBL/GenBank/DDBJ databases">
        <authorList>
            <person name="Rossello M."/>
        </authorList>
    </citation>
    <scope>NUCLEOTIDE SEQUENCE [LARGE SCALE GENOMIC DNA]</scope>
    <source>
        <strain evidence="5">cv. Chinese Spring</strain>
    </source>
</reference>
<evidence type="ECO:0000256" key="2">
    <source>
        <dbReference type="ARBA" id="ARBA00022801"/>
    </source>
</evidence>
<evidence type="ECO:0000256" key="3">
    <source>
        <dbReference type="SAM" id="MobiDB-lite"/>
    </source>
</evidence>
<dbReference type="InterPro" id="IPR012337">
    <property type="entry name" value="RNaseH-like_sf"/>
</dbReference>
<dbReference type="EnsemblPlants" id="TraesCS5B02G157000.3">
    <property type="protein sequence ID" value="TraesCS5B02G157000.3"/>
    <property type="gene ID" value="TraesCS5B02G157000"/>
</dbReference>
<keyword evidence="1" id="KW-0540">Nuclease</keyword>
<organism evidence="5">
    <name type="scientific">Triticum aestivum</name>
    <name type="common">Wheat</name>
    <dbReference type="NCBI Taxonomy" id="4565"/>
    <lineage>
        <taxon>Eukaryota</taxon>
        <taxon>Viridiplantae</taxon>
        <taxon>Streptophyta</taxon>
        <taxon>Embryophyta</taxon>
        <taxon>Tracheophyta</taxon>
        <taxon>Spermatophyta</taxon>
        <taxon>Magnoliopsida</taxon>
        <taxon>Liliopsida</taxon>
        <taxon>Poales</taxon>
        <taxon>Poaceae</taxon>
        <taxon>BOP clade</taxon>
        <taxon>Pooideae</taxon>
        <taxon>Triticodae</taxon>
        <taxon>Triticeae</taxon>
        <taxon>Triticinae</taxon>
        <taxon>Triticum</taxon>
    </lineage>
</organism>
<dbReference type="GO" id="GO:0008408">
    <property type="term" value="F:3'-5' exonuclease activity"/>
    <property type="evidence" value="ECO:0000318"/>
    <property type="project" value="GO_Central"/>
</dbReference>
<accession>A0A3B6LK84</accession>
<dbReference type="GO" id="GO:0005634">
    <property type="term" value="C:nucleus"/>
    <property type="evidence" value="ECO:0000318"/>
    <property type="project" value="GO_Central"/>
</dbReference>
<feature type="region of interest" description="Disordered" evidence="3">
    <location>
        <begin position="310"/>
        <end position="332"/>
    </location>
</feature>
<dbReference type="Proteomes" id="UP000019116">
    <property type="component" value="Chromosome 5B"/>
</dbReference>
<name>A0A3B6LK84_WHEAT</name>
<dbReference type="AlphaFoldDB" id="A0A3B6LK84"/>
<evidence type="ECO:0000313" key="5">
    <source>
        <dbReference type="EnsemblPlants" id="TraesCS5B02G157000.3"/>
    </source>
</evidence>
<dbReference type="GO" id="GO:0006139">
    <property type="term" value="P:nucleobase-containing compound metabolic process"/>
    <property type="evidence" value="ECO:0007669"/>
    <property type="project" value="InterPro"/>
</dbReference>
<dbReference type="SMR" id="A0A3B6LK84"/>
<evidence type="ECO:0000259" key="4">
    <source>
        <dbReference type="Pfam" id="PF01612"/>
    </source>
</evidence>
<dbReference type="PANTHER" id="PTHR13620">
    <property type="entry name" value="3-5 EXONUCLEASE"/>
    <property type="match status" value="1"/>
</dbReference>
<gene>
    <name evidence="5" type="primary">LOC123111465</name>
</gene>
<dbReference type="GO" id="GO:0005737">
    <property type="term" value="C:cytoplasm"/>
    <property type="evidence" value="ECO:0000318"/>
    <property type="project" value="GO_Central"/>
</dbReference>
<dbReference type="InterPro" id="IPR002562">
    <property type="entry name" value="3'-5'_exonuclease_dom"/>
</dbReference>
<dbReference type="Gramene" id="TraesCS5B03G0428000.3">
    <property type="protein sequence ID" value="TraesCS5B03G0428000.3.CDS"/>
    <property type="gene ID" value="TraesCS5B03G0428000"/>
</dbReference>
<dbReference type="PANTHER" id="PTHR13620:SF75">
    <property type="entry name" value="UBIQUITIN-LIKE DOMAIN-CONTAINING PROTEIN"/>
    <property type="match status" value="1"/>
</dbReference>
<dbReference type="Gene3D" id="3.30.420.10">
    <property type="entry name" value="Ribonuclease H-like superfamily/Ribonuclease H"/>
    <property type="match status" value="1"/>
</dbReference>
<sequence length="486" mass="53570">MAEESWSNSPPSAKRMAEASWSNSSPSAKHHRGEASGKEPLVVDDDVPVPGQKRDYTVPLKVDIHLKEPLDVVCTSNPDEADKMIRKMRRRLGGMLSQNIGVDVEYTREDKPPQIAAVLQLCVEDLVLVYHITAATKWPKELGPLLQEKKLYTFVGFCIRGDKKKLKLSSLEINPDKYVDLQRKWRVPNKGKKWQSLAEFAASLIHPSYSKMKQKIDKNSDHLLWGDSPLPNKLIEYAAKDAYVTYEAWKKIEITKEGRGERRRSSPGRRKEALRQLSSNREGTYTSNHALALPPGGRLGRTLAAAATTADPPFSAAAQGSRRARPADSGYARRRPWAPGVVAEIGSWNGGFGAFRQGYASMAVGAVWWPAMACSGGGSGRPLPKFVLLWVVAALRVAGAWLRVRGGSPVWRVEVVVGATDLGVARSMASVVGVGLFCSRCARAMGSSARSGPITFGGWFDAYRWIRRLGRPTDKEKRHPVFLGSE</sequence>
<feature type="compositionally biased region" description="Basic and acidic residues" evidence="3">
    <location>
        <begin position="256"/>
        <end position="274"/>
    </location>
</feature>
<dbReference type="GO" id="GO:0003676">
    <property type="term" value="F:nucleic acid binding"/>
    <property type="evidence" value="ECO:0007669"/>
    <property type="project" value="InterPro"/>
</dbReference>
<feature type="domain" description="3'-5' exonuclease" evidence="4">
    <location>
        <begin position="98"/>
        <end position="253"/>
    </location>
</feature>
<dbReference type="Pfam" id="PF01612">
    <property type="entry name" value="DNA_pol_A_exo1"/>
    <property type="match status" value="1"/>
</dbReference>
<protein>
    <recommendedName>
        <fullName evidence="4">3'-5' exonuclease domain-containing protein</fullName>
    </recommendedName>
</protein>
<keyword evidence="6" id="KW-1185">Reference proteome</keyword>
<evidence type="ECO:0000313" key="6">
    <source>
        <dbReference type="Proteomes" id="UP000019116"/>
    </source>
</evidence>
<dbReference type="STRING" id="4565.A0A3B6LK84"/>
<dbReference type="InterPro" id="IPR036397">
    <property type="entry name" value="RNaseH_sf"/>
</dbReference>
<reference evidence="5" key="2">
    <citation type="submission" date="2018-10" db="UniProtKB">
        <authorList>
            <consortium name="EnsemblPlants"/>
        </authorList>
    </citation>
    <scope>IDENTIFICATION</scope>
</reference>
<proteinExistence type="predicted"/>
<feature type="compositionally biased region" description="Polar residues" evidence="3">
    <location>
        <begin position="1"/>
        <end position="11"/>
    </location>
</feature>
<dbReference type="InterPro" id="IPR051132">
    <property type="entry name" value="3-5_Exonuclease_domain"/>
</dbReference>
<evidence type="ECO:0000256" key="1">
    <source>
        <dbReference type="ARBA" id="ARBA00022722"/>
    </source>
</evidence>
<keyword evidence="2" id="KW-0378">Hydrolase</keyword>